<dbReference type="AlphaFoldDB" id="A0A553K0I8"/>
<accession>A0A553K0I8</accession>
<dbReference type="SUPFAM" id="SSF140453">
    <property type="entry name" value="EsxAB dimer-like"/>
    <property type="match status" value="1"/>
</dbReference>
<gene>
    <name evidence="1" type="ORF">FOJ82_09215</name>
</gene>
<organism evidence="1 2">
    <name type="scientific">Tessaracoccus rhinocerotis</name>
    <dbReference type="NCBI Taxonomy" id="1689449"/>
    <lineage>
        <taxon>Bacteria</taxon>
        <taxon>Bacillati</taxon>
        <taxon>Actinomycetota</taxon>
        <taxon>Actinomycetes</taxon>
        <taxon>Propionibacteriales</taxon>
        <taxon>Propionibacteriaceae</taxon>
        <taxon>Tessaracoccus</taxon>
    </lineage>
</organism>
<dbReference type="Proteomes" id="UP000317638">
    <property type="component" value="Unassembled WGS sequence"/>
</dbReference>
<sequence>MNDATTYSQSGMQEGISNLSAAHKELTTLLDDLKAELSSSLGQWEDNARNAYIEVQRSWDASAAKQQDIVQRMPVLLGNISDGYDATESRNTGIWA</sequence>
<evidence type="ECO:0000313" key="2">
    <source>
        <dbReference type="Proteomes" id="UP000317638"/>
    </source>
</evidence>
<keyword evidence="2" id="KW-1185">Reference proteome</keyword>
<dbReference type="OrthoDB" id="4278078at2"/>
<dbReference type="Gene3D" id="1.10.287.1060">
    <property type="entry name" value="ESAT-6-like"/>
    <property type="match status" value="1"/>
</dbReference>
<reference evidence="1 2" key="1">
    <citation type="submission" date="2019-07" db="EMBL/GenBank/DDBJ databases">
        <authorList>
            <person name="Zhou L.-Y."/>
        </authorList>
    </citation>
    <scope>NUCLEOTIDE SEQUENCE [LARGE SCALE GENOMIC DNA]</scope>
    <source>
        <strain evidence="1 2">YIM 101269</strain>
    </source>
</reference>
<dbReference type="InterPro" id="IPR010310">
    <property type="entry name" value="T7SS_ESAT-6-like"/>
</dbReference>
<comment type="caution">
    <text evidence="1">The sequence shown here is derived from an EMBL/GenBank/DDBJ whole genome shotgun (WGS) entry which is preliminary data.</text>
</comment>
<name>A0A553K0I8_9ACTN</name>
<proteinExistence type="predicted"/>
<dbReference type="Pfam" id="PF06013">
    <property type="entry name" value="WXG100"/>
    <property type="match status" value="1"/>
</dbReference>
<dbReference type="InterPro" id="IPR036689">
    <property type="entry name" value="ESAT-6-like_sf"/>
</dbReference>
<evidence type="ECO:0000313" key="1">
    <source>
        <dbReference type="EMBL" id="TRY18212.1"/>
    </source>
</evidence>
<protein>
    <submittedName>
        <fullName evidence="1">WXG100 family type VII secretion target</fullName>
    </submittedName>
</protein>
<dbReference type="RefSeq" id="WP_143938188.1">
    <property type="nucleotide sequence ID" value="NZ_VKKG01000003.1"/>
</dbReference>
<dbReference type="EMBL" id="VKKG01000003">
    <property type="protein sequence ID" value="TRY18212.1"/>
    <property type="molecule type" value="Genomic_DNA"/>
</dbReference>